<dbReference type="InParanoid" id="E2C785"/>
<dbReference type="EMBL" id="GL453340">
    <property type="protein sequence ID" value="EFN76198.1"/>
    <property type="molecule type" value="Genomic_DNA"/>
</dbReference>
<protein>
    <submittedName>
        <fullName evidence="3">Proteasome maturation protein</fullName>
    </submittedName>
</protein>
<dbReference type="Pfam" id="PF05348">
    <property type="entry name" value="UMP1"/>
    <property type="match status" value="1"/>
</dbReference>
<sequence>MSFGLPSVIPKPTVPEKFDIQEGSSYGISNPMISGLSAIKQNIGYTHPLQASEKNYQKNQDRMDMVLLRNSQGLHAPLRFAMELKAAEKIGRLPFLPSSNVMRDILLGRDQDIGFQDIFNIPEFREQMGEPHAVVESHLGIL</sequence>
<dbReference type="GO" id="GO:0005634">
    <property type="term" value="C:nucleus"/>
    <property type="evidence" value="ECO:0007669"/>
    <property type="project" value="TreeGrafter"/>
</dbReference>
<organism evidence="4">
    <name type="scientific">Harpegnathos saltator</name>
    <name type="common">Jerdon's jumping ant</name>
    <dbReference type="NCBI Taxonomy" id="610380"/>
    <lineage>
        <taxon>Eukaryota</taxon>
        <taxon>Metazoa</taxon>
        <taxon>Ecdysozoa</taxon>
        <taxon>Arthropoda</taxon>
        <taxon>Hexapoda</taxon>
        <taxon>Insecta</taxon>
        <taxon>Pterygota</taxon>
        <taxon>Neoptera</taxon>
        <taxon>Endopterygota</taxon>
        <taxon>Hymenoptera</taxon>
        <taxon>Apocrita</taxon>
        <taxon>Aculeata</taxon>
        <taxon>Formicoidea</taxon>
        <taxon>Formicidae</taxon>
        <taxon>Ponerinae</taxon>
        <taxon>Ponerini</taxon>
        <taxon>Harpegnathos</taxon>
    </lineage>
</organism>
<dbReference type="GO" id="GO:0043248">
    <property type="term" value="P:proteasome assembly"/>
    <property type="evidence" value="ECO:0007669"/>
    <property type="project" value="InterPro"/>
</dbReference>
<dbReference type="PANTHER" id="PTHR12828:SF3">
    <property type="entry name" value="PROTEASOME MATURATION PROTEIN"/>
    <property type="match status" value="1"/>
</dbReference>
<reference evidence="3 4" key="1">
    <citation type="journal article" date="2010" name="Science">
        <title>Genomic comparison of the ants Camponotus floridanus and Harpegnathos saltator.</title>
        <authorList>
            <person name="Bonasio R."/>
            <person name="Zhang G."/>
            <person name="Ye C."/>
            <person name="Mutti N.S."/>
            <person name="Fang X."/>
            <person name="Qin N."/>
            <person name="Donahue G."/>
            <person name="Yang P."/>
            <person name="Li Q."/>
            <person name="Li C."/>
            <person name="Zhang P."/>
            <person name="Huang Z."/>
            <person name="Berger S.L."/>
            <person name="Reinberg D."/>
            <person name="Wang J."/>
            <person name="Liebig J."/>
        </authorList>
    </citation>
    <scope>NUCLEOTIDE SEQUENCE [LARGE SCALE GENOMIC DNA]</scope>
    <source>
        <strain evidence="3 4">R22 G/1</strain>
    </source>
</reference>
<name>E2C785_HARSA</name>
<dbReference type="AlphaFoldDB" id="E2C785"/>
<evidence type="ECO:0000313" key="3">
    <source>
        <dbReference type="EMBL" id="EFN76198.1"/>
    </source>
</evidence>
<evidence type="ECO:0000313" key="4">
    <source>
        <dbReference type="Proteomes" id="UP000008237"/>
    </source>
</evidence>
<accession>E2C785</accession>
<dbReference type="Proteomes" id="UP000008237">
    <property type="component" value="Unassembled WGS sequence"/>
</dbReference>
<evidence type="ECO:0000256" key="2">
    <source>
        <dbReference type="ARBA" id="ARBA00043974"/>
    </source>
</evidence>
<dbReference type="FunCoup" id="E2C785">
    <property type="interactions" value="998"/>
</dbReference>
<dbReference type="InterPro" id="IPR008012">
    <property type="entry name" value="Ump1"/>
</dbReference>
<comment type="similarity">
    <text evidence="2">Belongs to the POMP/UMP1 family.</text>
</comment>
<proteinExistence type="inferred from homology"/>
<gene>
    <name evidence="3" type="ORF">EAI_05593</name>
</gene>
<keyword evidence="1" id="KW-0143">Chaperone</keyword>
<dbReference type="GO" id="GO:0000502">
    <property type="term" value="C:proteasome complex"/>
    <property type="evidence" value="ECO:0007669"/>
    <property type="project" value="UniProtKB-KW"/>
</dbReference>
<dbReference type="PANTHER" id="PTHR12828">
    <property type="entry name" value="PROTEASOME MATURATION PROTEIN UMP1"/>
    <property type="match status" value="1"/>
</dbReference>
<keyword evidence="4" id="KW-1185">Reference proteome</keyword>
<dbReference type="STRING" id="610380.E2C785"/>
<keyword evidence="3" id="KW-0647">Proteasome</keyword>
<dbReference type="OMA" id="HADMEKK"/>
<dbReference type="OrthoDB" id="15001at2759"/>
<evidence type="ECO:0000256" key="1">
    <source>
        <dbReference type="ARBA" id="ARBA00023186"/>
    </source>
</evidence>
<dbReference type="GO" id="GO:0005737">
    <property type="term" value="C:cytoplasm"/>
    <property type="evidence" value="ECO:0007669"/>
    <property type="project" value="TreeGrafter"/>
</dbReference>